<dbReference type="AlphaFoldDB" id="A0E2S8"/>
<name>A0E2S8_PARTE</name>
<gene>
    <name evidence="1" type="ORF">GSPATT00022767001</name>
</gene>
<evidence type="ECO:0000313" key="2">
    <source>
        <dbReference type="Proteomes" id="UP000000600"/>
    </source>
</evidence>
<dbReference type="GeneID" id="5042777"/>
<dbReference type="HOGENOM" id="CLU_3036524_0_0_1"/>
<dbReference type="EMBL" id="CT868655">
    <property type="protein sequence ID" value="CAK89595.1"/>
    <property type="molecule type" value="Genomic_DNA"/>
</dbReference>
<accession>A0E2S8</accession>
<dbReference type="InParanoid" id="A0E2S8"/>
<sequence length="55" mass="6629">MSVQIQFVYEFIFNEKIDCYQKAEDKVDDSESHIDFILFSTEKNEIHKNHYANAR</sequence>
<proteinExistence type="predicted"/>
<evidence type="ECO:0000313" key="1">
    <source>
        <dbReference type="EMBL" id="CAK89595.1"/>
    </source>
</evidence>
<dbReference type="KEGG" id="ptm:GSPATT00022767001"/>
<dbReference type="RefSeq" id="XP_001456992.1">
    <property type="nucleotide sequence ID" value="XM_001456955.1"/>
</dbReference>
<organism evidence="1 2">
    <name type="scientific">Paramecium tetraurelia</name>
    <dbReference type="NCBI Taxonomy" id="5888"/>
    <lineage>
        <taxon>Eukaryota</taxon>
        <taxon>Sar</taxon>
        <taxon>Alveolata</taxon>
        <taxon>Ciliophora</taxon>
        <taxon>Intramacronucleata</taxon>
        <taxon>Oligohymenophorea</taxon>
        <taxon>Peniculida</taxon>
        <taxon>Parameciidae</taxon>
        <taxon>Paramecium</taxon>
    </lineage>
</organism>
<protein>
    <submittedName>
        <fullName evidence="1">Uncharacterized protein</fullName>
    </submittedName>
</protein>
<keyword evidence="2" id="KW-1185">Reference proteome</keyword>
<dbReference type="Proteomes" id="UP000000600">
    <property type="component" value="Unassembled WGS sequence"/>
</dbReference>
<reference evidence="1 2" key="1">
    <citation type="journal article" date="2006" name="Nature">
        <title>Global trends of whole-genome duplications revealed by the ciliate Paramecium tetraurelia.</title>
        <authorList>
            <consortium name="Genoscope"/>
            <person name="Aury J.-M."/>
            <person name="Jaillon O."/>
            <person name="Duret L."/>
            <person name="Noel B."/>
            <person name="Jubin C."/>
            <person name="Porcel B.M."/>
            <person name="Segurens B."/>
            <person name="Daubin V."/>
            <person name="Anthouard V."/>
            <person name="Aiach N."/>
            <person name="Arnaiz O."/>
            <person name="Billaut A."/>
            <person name="Beisson J."/>
            <person name="Blanc I."/>
            <person name="Bouhouche K."/>
            <person name="Camara F."/>
            <person name="Duharcourt S."/>
            <person name="Guigo R."/>
            <person name="Gogendeau D."/>
            <person name="Katinka M."/>
            <person name="Keller A.-M."/>
            <person name="Kissmehl R."/>
            <person name="Klotz C."/>
            <person name="Koll F."/>
            <person name="Le Moue A."/>
            <person name="Lepere C."/>
            <person name="Malinsky S."/>
            <person name="Nowacki M."/>
            <person name="Nowak J.K."/>
            <person name="Plattner H."/>
            <person name="Poulain J."/>
            <person name="Ruiz F."/>
            <person name="Serrano V."/>
            <person name="Zagulski M."/>
            <person name="Dessen P."/>
            <person name="Betermier M."/>
            <person name="Weissenbach J."/>
            <person name="Scarpelli C."/>
            <person name="Schachter V."/>
            <person name="Sperling L."/>
            <person name="Meyer E."/>
            <person name="Cohen J."/>
            <person name="Wincker P."/>
        </authorList>
    </citation>
    <scope>NUCLEOTIDE SEQUENCE [LARGE SCALE GENOMIC DNA]</scope>
    <source>
        <strain evidence="1 2">Stock d4-2</strain>
    </source>
</reference>